<evidence type="ECO:0000256" key="1">
    <source>
        <dbReference type="SAM" id="MobiDB-lite"/>
    </source>
</evidence>
<name>Q1XBW4_HALVD</name>
<dbReference type="Pfam" id="PF09754">
    <property type="entry name" value="PAC2"/>
    <property type="match status" value="1"/>
</dbReference>
<proteinExistence type="predicted"/>
<evidence type="ECO:0000313" key="2">
    <source>
        <dbReference type="EMBL" id="AAX56324.1"/>
    </source>
</evidence>
<dbReference type="InterPro" id="IPR019151">
    <property type="entry name" value="Proteasome_assmbl_chaperone_2"/>
</dbReference>
<feature type="region of interest" description="Disordered" evidence="1">
    <location>
        <begin position="244"/>
        <end position="266"/>
    </location>
</feature>
<organism evidence="2">
    <name type="scientific">Haloferax volcanii (strain ATCC 29605 / DSM 3757 / JCM 8879 / NBRC 14742 / NCIMB 2012 / VKM B-1768 / DS2)</name>
    <name type="common">Halobacterium volcanii</name>
    <dbReference type="NCBI Taxonomy" id="309800"/>
    <lineage>
        <taxon>Archaea</taxon>
        <taxon>Methanobacteriati</taxon>
        <taxon>Methanobacteriota</taxon>
        <taxon>Stenosarchaea group</taxon>
        <taxon>Halobacteria</taxon>
        <taxon>Halobacteriales</taxon>
        <taxon>Haloferacaceae</taxon>
        <taxon>Haloferax</taxon>
    </lineage>
</organism>
<reference evidence="2" key="1">
    <citation type="submission" date="2004-08" db="EMBL/GenBank/DDBJ databases">
        <title>Evidence for a vertical origin of the haloarchaeal DnaK system, revealing novel insights into the evolution of the chaperone system in Archaea.</title>
        <authorList>
            <person name="Fenosa D."/>
            <person name="Gonzaga A."/>
            <person name="Samper A."/>
            <person name="Juez G."/>
        </authorList>
    </citation>
    <scope>NUCLEOTIDE SEQUENCE</scope>
    <source>
        <strain evidence="2">DS2</strain>
    </source>
</reference>
<sequence>MTAQSPVGFTSPRRPCSRMARIRVLAEELTDELESPTLVEGLPGVGLVGKIAADHLVSEFDMTHYADVFCEGVPKVAVYMEDDPALHPPVRLYADAERDLLVLQSDIPIRPEAATELATCLGPWFEELDVLPVFLSGIAREKSEDVPALYGVGTDGAASRLEAAGIDRPTETGLVSGPTGALLSNAVSVGRPALALVVESDPQFPDPEAARVVIKHGIEPLVGIEVPVDDLVNSATEIRQAKEQLARRMQQSDEESTQARPLGMYQ</sequence>
<dbReference type="InterPro" id="IPR038389">
    <property type="entry name" value="PSMG2_sf"/>
</dbReference>
<dbReference type="SUPFAM" id="SSF159659">
    <property type="entry name" value="Cgl1923-like"/>
    <property type="match status" value="1"/>
</dbReference>
<dbReference type="Gene3D" id="3.40.50.10900">
    <property type="entry name" value="PAC-like subunit"/>
    <property type="match status" value="1"/>
</dbReference>
<protein>
    <submittedName>
        <fullName evidence="2">ATP-grasp superfamily protein</fullName>
    </submittedName>
</protein>
<dbReference type="PANTHER" id="PTHR35610:SF8">
    <property type="entry name" value="3-ISOPROPYLMALATE DEHYDRATASE"/>
    <property type="match status" value="1"/>
</dbReference>
<accession>Q1XBW4</accession>
<dbReference type="EMBL" id="AY738618">
    <property type="protein sequence ID" value="AAX56324.1"/>
    <property type="molecule type" value="Genomic_DNA"/>
</dbReference>
<dbReference type="AlphaFoldDB" id="Q1XBW4"/>
<dbReference type="PANTHER" id="PTHR35610">
    <property type="entry name" value="3-ISOPROPYLMALATE DEHYDRATASE-RELATED"/>
    <property type="match status" value="1"/>
</dbReference>